<evidence type="ECO:0000313" key="2">
    <source>
        <dbReference type="EMBL" id="CAA0106872.1"/>
    </source>
</evidence>
<dbReference type="Proteomes" id="UP000430146">
    <property type="component" value="Unassembled WGS sequence"/>
</dbReference>
<protein>
    <submittedName>
        <fullName evidence="2">Uncharacterized protein</fullName>
    </submittedName>
</protein>
<reference evidence="2 3" key="1">
    <citation type="submission" date="2019-11" db="EMBL/GenBank/DDBJ databases">
        <authorList>
            <person name="Holert J."/>
        </authorList>
    </citation>
    <scope>NUCLEOTIDE SEQUENCE [LARGE SCALE GENOMIC DNA]</scope>
    <source>
        <strain evidence="2">BC8_1</strain>
    </source>
</reference>
<organism evidence="2 3">
    <name type="scientific">Mycolicibacterium vanbaalenii</name>
    <name type="common">Mycobacterium vanbaalenii</name>
    <dbReference type="NCBI Taxonomy" id="110539"/>
    <lineage>
        <taxon>Bacteria</taxon>
        <taxon>Bacillati</taxon>
        <taxon>Actinomycetota</taxon>
        <taxon>Actinomycetes</taxon>
        <taxon>Mycobacteriales</taxon>
        <taxon>Mycobacteriaceae</taxon>
        <taxon>Mycolicibacterium</taxon>
    </lineage>
</organism>
<keyword evidence="3" id="KW-1185">Reference proteome</keyword>
<evidence type="ECO:0000313" key="3">
    <source>
        <dbReference type="Proteomes" id="UP000430146"/>
    </source>
</evidence>
<dbReference type="RefSeq" id="WP_159229921.1">
    <property type="nucleotide sequence ID" value="NZ_CACSIP010000011.1"/>
</dbReference>
<dbReference type="AlphaFoldDB" id="A0A5S9PRJ8"/>
<accession>A0A5S9PRJ8</accession>
<gene>
    <name evidence="2" type="ORF">AELLOGFF_03654</name>
</gene>
<proteinExistence type="predicted"/>
<evidence type="ECO:0000256" key="1">
    <source>
        <dbReference type="SAM" id="MobiDB-lite"/>
    </source>
</evidence>
<dbReference type="EMBL" id="CACSIP010000011">
    <property type="protein sequence ID" value="CAA0106872.1"/>
    <property type="molecule type" value="Genomic_DNA"/>
</dbReference>
<feature type="region of interest" description="Disordered" evidence="1">
    <location>
        <begin position="1"/>
        <end position="57"/>
    </location>
</feature>
<sequence>MPQALDGGPSEPAVHAEQPGDEPAEAEPSPSRPGTLPGVSGRPIDLLRAAPTAGALP</sequence>
<name>A0A5S9PRJ8_MYCVN</name>